<sequence>MLAQKPADATAPAPTQADPALDSLSAYARALHDYTLHLWIESLRQAEERTRRKAELKMQHKDATVIPT</sequence>
<evidence type="ECO:0000313" key="2">
    <source>
        <dbReference type="Proteomes" id="UP000814033"/>
    </source>
</evidence>
<name>A0ACB8SBE5_9AGAM</name>
<evidence type="ECO:0000313" key="1">
    <source>
        <dbReference type="EMBL" id="KAI0053472.1"/>
    </source>
</evidence>
<organism evidence="1 2">
    <name type="scientific">Auriscalpium vulgare</name>
    <dbReference type="NCBI Taxonomy" id="40419"/>
    <lineage>
        <taxon>Eukaryota</taxon>
        <taxon>Fungi</taxon>
        <taxon>Dikarya</taxon>
        <taxon>Basidiomycota</taxon>
        <taxon>Agaricomycotina</taxon>
        <taxon>Agaricomycetes</taxon>
        <taxon>Russulales</taxon>
        <taxon>Auriscalpiaceae</taxon>
        <taxon>Auriscalpium</taxon>
    </lineage>
</organism>
<accession>A0ACB8SBE5</accession>
<protein>
    <submittedName>
        <fullName evidence="1">Uncharacterized protein</fullName>
    </submittedName>
</protein>
<dbReference type="EMBL" id="MU275840">
    <property type="protein sequence ID" value="KAI0053472.1"/>
    <property type="molecule type" value="Genomic_DNA"/>
</dbReference>
<dbReference type="Proteomes" id="UP000814033">
    <property type="component" value="Unassembled WGS sequence"/>
</dbReference>
<comment type="caution">
    <text evidence="1">The sequence shown here is derived from an EMBL/GenBank/DDBJ whole genome shotgun (WGS) entry which is preliminary data.</text>
</comment>
<proteinExistence type="predicted"/>
<keyword evidence="2" id="KW-1185">Reference proteome</keyword>
<reference evidence="1" key="1">
    <citation type="submission" date="2021-02" db="EMBL/GenBank/DDBJ databases">
        <authorList>
            <consortium name="DOE Joint Genome Institute"/>
            <person name="Ahrendt S."/>
            <person name="Looney B.P."/>
            <person name="Miyauchi S."/>
            <person name="Morin E."/>
            <person name="Drula E."/>
            <person name="Courty P.E."/>
            <person name="Chicoki N."/>
            <person name="Fauchery L."/>
            <person name="Kohler A."/>
            <person name="Kuo A."/>
            <person name="Labutti K."/>
            <person name="Pangilinan J."/>
            <person name="Lipzen A."/>
            <person name="Riley R."/>
            <person name="Andreopoulos W."/>
            <person name="He G."/>
            <person name="Johnson J."/>
            <person name="Barry K.W."/>
            <person name="Grigoriev I.V."/>
            <person name="Nagy L."/>
            <person name="Hibbett D."/>
            <person name="Henrissat B."/>
            <person name="Matheny P.B."/>
            <person name="Labbe J."/>
            <person name="Martin F."/>
        </authorList>
    </citation>
    <scope>NUCLEOTIDE SEQUENCE</scope>
    <source>
        <strain evidence="1">FP105234-sp</strain>
    </source>
</reference>
<reference evidence="1" key="2">
    <citation type="journal article" date="2022" name="New Phytol.">
        <title>Evolutionary transition to the ectomycorrhizal habit in the genomes of a hyperdiverse lineage of mushroom-forming fungi.</title>
        <authorList>
            <person name="Looney B."/>
            <person name="Miyauchi S."/>
            <person name="Morin E."/>
            <person name="Drula E."/>
            <person name="Courty P.E."/>
            <person name="Kohler A."/>
            <person name="Kuo A."/>
            <person name="LaButti K."/>
            <person name="Pangilinan J."/>
            <person name="Lipzen A."/>
            <person name="Riley R."/>
            <person name="Andreopoulos W."/>
            <person name="He G."/>
            <person name="Johnson J."/>
            <person name="Nolan M."/>
            <person name="Tritt A."/>
            <person name="Barry K.W."/>
            <person name="Grigoriev I.V."/>
            <person name="Nagy L.G."/>
            <person name="Hibbett D."/>
            <person name="Henrissat B."/>
            <person name="Matheny P.B."/>
            <person name="Labbe J."/>
            <person name="Martin F.M."/>
        </authorList>
    </citation>
    <scope>NUCLEOTIDE SEQUENCE</scope>
    <source>
        <strain evidence="1">FP105234-sp</strain>
    </source>
</reference>
<gene>
    <name evidence="1" type="ORF">FA95DRAFT_1601110</name>
</gene>